<dbReference type="EMBL" id="LLXI01001516">
    <property type="protein sequence ID" value="PKY54038.1"/>
    <property type="molecule type" value="Genomic_DNA"/>
</dbReference>
<accession>A0A2I1H584</accession>
<sequence length="486" mass="56760">MISKLLTETLIQIFNELELDELFSCILVNREWCKIVVPILWSDPWKNIDIYVVFNTKYIGHGNIKKYILLISTYISCLSDDDRNNLKLFGIPISNLKPFFDYPIFLRYLNYHHFIFLINKFVFEKIGNNNDENLTKLIIKKIWNLFKEKCKKLNHFGLLNPYGENINYRFDKIFNDDDDDSFIINNNNGSLVENKNIFKKITSFQCDGNLQPLILFKLGNICKLIQDIKIDNISQDNEGIAYLIKSQKSIQKLFLGFYYDTPKSGFIKIEKVLKGIDSLNQLILSGRFPLSLNLFSKCSKLQELELLLNESNNGMEEFVRNKFPELRYLKICFRKLSAGQLSLLINNTQGKIEKIFIIGCKIIDPENSNIFKNSIINKCSNLHELALYVEPIGDFLPPLSDLFQQCIHLEFIIMNGSKFNETYDFGQDLMEVIQYIPKNLKYILVPNNFCSNKDLLKEFGELVKEQFKISIHESSDSTKIIFYKLN</sequence>
<dbReference type="InterPro" id="IPR032675">
    <property type="entry name" value="LRR_dom_sf"/>
</dbReference>
<dbReference type="PROSITE" id="PS50181">
    <property type="entry name" value="FBOX"/>
    <property type="match status" value="1"/>
</dbReference>
<evidence type="ECO:0000313" key="3">
    <source>
        <dbReference type="Proteomes" id="UP000234323"/>
    </source>
</evidence>
<evidence type="ECO:0000259" key="1">
    <source>
        <dbReference type="PROSITE" id="PS50181"/>
    </source>
</evidence>
<dbReference type="InterPro" id="IPR001810">
    <property type="entry name" value="F-box_dom"/>
</dbReference>
<dbReference type="Proteomes" id="UP000234323">
    <property type="component" value="Unassembled WGS sequence"/>
</dbReference>
<dbReference type="AlphaFoldDB" id="A0A2I1H584"/>
<protein>
    <recommendedName>
        <fullName evidence="1">F-box domain-containing protein</fullName>
    </recommendedName>
</protein>
<dbReference type="VEuPathDB" id="FungiDB:FUN_023877"/>
<proteinExistence type="predicted"/>
<name>A0A2I1H584_9GLOM</name>
<dbReference type="VEuPathDB" id="FungiDB:RhiirA1_521484"/>
<gene>
    <name evidence="2" type="ORF">RhiirA4_547992</name>
</gene>
<dbReference type="SUPFAM" id="SSF52047">
    <property type="entry name" value="RNI-like"/>
    <property type="match status" value="1"/>
</dbReference>
<dbReference type="Gene3D" id="3.80.10.10">
    <property type="entry name" value="Ribonuclease Inhibitor"/>
    <property type="match status" value="1"/>
</dbReference>
<keyword evidence="3" id="KW-1185">Reference proteome</keyword>
<dbReference type="VEuPathDB" id="FungiDB:RhiirFUN_004850"/>
<organism evidence="2 3">
    <name type="scientific">Rhizophagus irregularis</name>
    <dbReference type="NCBI Taxonomy" id="588596"/>
    <lineage>
        <taxon>Eukaryota</taxon>
        <taxon>Fungi</taxon>
        <taxon>Fungi incertae sedis</taxon>
        <taxon>Mucoromycota</taxon>
        <taxon>Glomeromycotina</taxon>
        <taxon>Glomeromycetes</taxon>
        <taxon>Glomerales</taxon>
        <taxon>Glomeraceae</taxon>
        <taxon>Rhizophagus</taxon>
    </lineage>
</organism>
<reference evidence="2 3" key="1">
    <citation type="submission" date="2015-10" db="EMBL/GenBank/DDBJ databases">
        <title>Genome analyses suggest a sexual origin of heterokaryosis in a supposedly ancient asexual fungus.</title>
        <authorList>
            <person name="Ropars J."/>
            <person name="Sedzielewska K."/>
            <person name="Noel J."/>
            <person name="Charron P."/>
            <person name="Farinelli L."/>
            <person name="Marton T."/>
            <person name="Kruger M."/>
            <person name="Pelin A."/>
            <person name="Brachmann A."/>
            <person name="Corradi N."/>
        </authorList>
    </citation>
    <scope>NUCLEOTIDE SEQUENCE [LARGE SCALE GENOMIC DNA]</scope>
    <source>
        <strain evidence="2 3">A4</strain>
    </source>
</reference>
<feature type="domain" description="F-box" evidence="1">
    <location>
        <begin position="1"/>
        <end position="48"/>
    </location>
</feature>
<evidence type="ECO:0000313" key="2">
    <source>
        <dbReference type="EMBL" id="PKY54038.1"/>
    </source>
</evidence>
<comment type="caution">
    <text evidence="2">The sequence shown here is derived from an EMBL/GenBank/DDBJ whole genome shotgun (WGS) entry which is preliminary data.</text>
</comment>